<sequence>MLLTYFDSYAAAHSPYKGGAWCYEDGLIYQGLVALFEATSDQRFLDHAQRMACAQVDENGVLKGYTLTDFNIDNIQPGRAMLDLFRLTNDPRYMRAADTLIAQLKDHPRTKSGNYWHKKRYPWQVWLDGLNMGLTFQIQYGLTVENDALVEDALTQLARAIDVTRVAENGLYAHAYDEARTQSWADPITGQNAAHWARAIGWMSMALIDACEMVGLDRARAAGILGPTQDLMQRLIALQTSGNLWLQVIDSPDLSGNYEETSASAMFALSLMAAQRLGIMPSATSCADAGRVGETAFHELVERMIDPNRAKYGIGFGQMVWVAGLGGYNGRNRDGSAQYYTMEDIVEDDAKGVGPLMRATAEFLSHKQVLPSLGCRYQPLATKAYG</sequence>
<dbReference type="AlphaFoldDB" id="A0A3N4VCT9"/>
<dbReference type="RefSeq" id="WP_123791856.1">
    <property type="nucleotide sequence ID" value="NZ_RKQK01000001.1"/>
</dbReference>
<keyword evidence="1 2" id="KW-0378">Hydrolase</keyword>
<evidence type="ECO:0000313" key="3">
    <source>
        <dbReference type="Proteomes" id="UP000269689"/>
    </source>
</evidence>
<proteinExistence type="predicted"/>
<organism evidence="2 3">
    <name type="scientific">Pacificibacter maritimus</name>
    <dbReference type="NCBI Taxonomy" id="762213"/>
    <lineage>
        <taxon>Bacteria</taxon>
        <taxon>Pseudomonadati</taxon>
        <taxon>Pseudomonadota</taxon>
        <taxon>Alphaproteobacteria</taxon>
        <taxon>Rhodobacterales</taxon>
        <taxon>Roseobacteraceae</taxon>
        <taxon>Pacificibacter</taxon>
    </lineage>
</organism>
<dbReference type="InterPro" id="IPR010905">
    <property type="entry name" value="Glyco_hydro_88"/>
</dbReference>
<dbReference type="EMBL" id="RKQK01000001">
    <property type="protein sequence ID" value="RPE71660.1"/>
    <property type="molecule type" value="Genomic_DNA"/>
</dbReference>
<dbReference type="SUPFAM" id="SSF48208">
    <property type="entry name" value="Six-hairpin glycosidases"/>
    <property type="match status" value="1"/>
</dbReference>
<accession>A0A3N4VCT9</accession>
<dbReference type="InterPro" id="IPR008928">
    <property type="entry name" value="6-hairpin_glycosidase_sf"/>
</dbReference>
<dbReference type="PANTHER" id="PTHR33886">
    <property type="entry name" value="UNSATURATED RHAMNOGALACTURONAN HYDROLASE (EUROFUNG)"/>
    <property type="match status" value="1"/>
</dbReference>
<protein>
    <submittedName>
        <fullName evidence="2">Unsaturated rhamnogalacturonyl hydrolase</fullName>
    </submittedName>
</protein>
<dbReference type="OrthoDB" id="6381507at2"/>
<evidence type="ECO:0000256" key="1">
    <source>
        <dbReference type="ARBA" id="ARBA00022801"/>
    </source>
</evidence>
<dbReference type="Gene3D" id="1.50.10.10">
    <property type="match status" value="1"/>
</dbReference>
<dbReference type="Proteomes" id="UP000269689">
    <property type="component" value="Unassembled WGS sequence"/>
</dbReference>
<reference evidence="2 3" key="1">
    <citation type="submission" date="2018-11" db="EMBL/GenBank/DDBJ databases">
        <title>Genomic Encyclopedia of Type Strains, Phase IV (KMG-IV): sequencing the most valuable type-strain genomes for metagenomic binning, comparative biology and taxonomic classification.</title>
        <authorList>
            <person name="Goeker M."/>
        </authorList>
    </citation>
    <scope>NUCLEOTIDE SEQUENCE [LARGE SCALE GENOMIC DNA]</scope>
    <source>
        <strain evidence="2 3">DSM 104731</strain>
    </source>
</reference>
<dbReference type="InterPro" id="IPR012341">
    <property type="entry name" value="6hp_glycosidase-like_sf"/>
</dbReference>
<comment type="caution">
    <text evidence="2">The sequence shown here is derived from an EMBL/GenBank/DDBJ whole genome shotgun (WGS) entry which is preliminary data.</text>
</comment>
<evidence type="ECO:0000313" key="2">
    <source>
        <dbReference type="EMBL" id="RPE71660.1"/>
    </source>
</evidence>
<keyword evidence="3" id="KW-1185">Reference proteome</keyword>
<dbReference type="GO" id="GO:0005975">
    <property type="term" value="P:carbohydrate metabolic process"/>
    <property type="evidence" value="ECO:0007669"/>
    <property type="project" value="InterPro"/>
</dbReference>
<dbReference type="PANTHER" id="PTHR33886:SF8">
    <property type="entry name" value="UNSATURATED RHAMNOGALACTURONAN HYDROLASE (EUROFUNG)"/>
    <property type="match status" value="1"/>
</dbReference>
<dbReference type="GO" id="GO:0016787">
    <property type="term" value="F:hydrolase activity"/>
    <property type="evidence" value="ECO:0007669"/>
    <property type="project" value="UniProtKB-KW"/>
</dbReference>
<name>A0A3N4VCT9_9RHOB</name>
<dbReference type="Pfam" id="PF07470">
    <property type="entry name" value="Glyco_hydro_88"/>
    <property type="match status" value="1"/>
</dbReference>
<gene>
    <name evidence="2" type="ORF">EDD53_0785</name>
</gene>
<dbReference type="InterPro" id="IPR052043">
    <property type="entry name" value="PolySaccharide_Degr_Enz"/>
</dbReference>